<feature type="compositionally biased region" description="Pro residues" evidence="1">
    <location>
        <begin position="19"/>
        <end position="50"/>
    </location>
</feature>
<organism evidence="2 3">
    <name type="scientific">Zizania palustris</name>
    <name type="common">Northern wild rice</name>
    <dbReference type="NCBI Taxonomy" id="103762"/>
    <lineage>
        <taxon>Eukaryota</taxon>
        <taxon>Viridiplantae</taxon>
        <taxon>Streptophyta</taxon>
        <taxon>Embryophyta</taxon>
        <taxon>Tracheophyta</taxon>
        <taxon>Spermatophyta</taxon>
        <taxon>Magnoliopsida</taxon>
        <taxon>Liliopsida</taxon>
        <taxon>Poales</taxon>
        <taxon>Poaceae</taxon>
        <taxon>BOP clade</taxon>
        <taxon>Oryzoideae</taxon>
        <taxon>Oryzeae</taxon>
        <taxon>Zizaniinae</taxon>
        <taxon>Zizania</taxon>
    </lineage>
</organism>
<dbReference type="Proteomes" id="UP000729402">
    <property type="component" value="Unassembled WGS sequence"/>
</dbReference>
<evidence type="ECO:0000256" key="1">
    <source>
        <dbReference type="SAM" id="MobiDB-lite"/>
    </source>
</evidence>
<evidence type="ECO:0000313" key="2">
    <source>
        <dbReference type="EMBL" id="KAG8078730.1"/>
    </source>
</evidence>
<comment type="caution">
    <text evidence="2">The sequence shown here is derived from an EMBL/GenBank/DDBJ whole genome shotgun (WGS) entry which is preliminary data.</text>
</comment>
<dbReference type="EMBL" id="JAAALK010000282">
    <property type="protein sequence ID" value="KAG8078730.1"/>
    <property type="molecule type" value="Genomic_DNA"/>
</dbReference>
<keyword evidence="3" id="KW-1185">Reference proteome</keyword>
<accession>A0A8J5T9G8</accession>
<name>A0A8J5T9G8_ZIZPA</name>
<protein>
    <submittedName>
        <fullName evidence="2">Uncharacterized protein</fullName>
    </submittedName>
</protein>
<dbReference type="OrthoDB" id="692989at2759"/>
<evidence type="ECO:0000313" key="3">
    <source>
        <dbReference type="Proteomes" id="UP000729402"/>
    </source>
</evidence>
<sequence length="251" mass="27879">MNPLRPPSSKAGQGEEGVDPPPSPPPLEMFSPPPPPDLLQPPPLPREVLPLPPALELLPPLPPPDLLLPPPLPLELLPLPPALELLPPPPLPLSLELLRLPLPLELLPHTQHLKAFKPPVLRGGQILLQEAPLKGYTYQASAWLYLSKDPIDGTDRKSDQYWADVTKEYNKTTEKRCMLMKMAETQQIMAKSKVEAARLTDKAAEKQLKCKMLDTYRELLLASTTNMNSHALAEREKAQESMRLALFATDN</sequence>
<reference evidence="2" key="2">
    <citation type="submission" date="2021-02" db="EMBL/GenBank/DDBJ databases">
        <authorList>
            <person name="Kimball J.A."/>
            <person name="Haas M.W."/>
            <person name="Macchietto M."/>
            <person name="Kono T."/>
            <person name="Duquette J."/>
            <person name="Shao M."/>
        </authorList>
    </citation>
    <scope>NUCLEOTIDE SEQUENCE</scope>
    <source>
        <tissue evidence="2">Fresh leaf tissue</tissue>
    </source>
</reference>
<reference evidence="2" key="1">
    <citation type="journal article" date="2021" name="bioRxiv">
        <title>Whole Genome Assembly and Annotation of Northern Wild Rice, Zizania palustris L., Supports a Whole Genome Duplication in the Zizania Genus.</title>
        <authorList>
            <person name="Haas M."/>
            <person name="Kono T."/>
            <person name="Macchietto M."/>
            <person name="Millas R."/>
            <person name="McGilp L."/>
            <person name="Shao M."/>
            <person name="Duquette J."/>
            <person name="Hirsch C.N."/>
            <person name="Kimball J."/>
        </authorList>
    </citation>
    <scope>NUCLEOTIDE SEQUENCE</scope>
    <source>
        <tissue evidence="2">Fresh leaf tissue</tissue>
    </source>
</reference>
<dbReference type="AlphaFoldDB" id="A0A8J5T9G8"/>
<dbReference type="PANTHER" id="PTHR45224:SF5">
    <property type="entry name" value="OS02G0311800 PROTEIN"/>
    <property type="match status" value="1"/>
</dbReference>
<gene>
    <name evidence="2" type="ORF">GUJ93_ZPchr0007g4643</name>
</gene>
<proteinExistence type="predicted"/>
<dbReference type="PANTHER" id="PTHR45224">
    <property type="entry name" value="OS01G0527900 PROTEIN-RELATED"/>
    <property type="match status" value="1"/>
</dbReference>
<feature type="region of interest" description="Disordered" evidence="1">
    <location>
        <begin position="1"/>
        <end position="50"/>
    </location>
</feature>